<sequence>MHGLMSYRRFGRARSLRSDRTLVRARSLRSDRANARAQARARSLRSDRAEWTFGFYVATKLWLELGRYVATERSTRSTKLVPEIYTKDEINKMFYGVCGEQEKNKEAFQMKLDGVYYPLNDSISWLTTCMEEMKQDIARIQHATDTSRHTSIDRRHHASIDNRLLTSIDNRTPASVDNIPPHSSPMKSPQDFHTREEIDQLVEGIYRALEITEERLDGRCDDIYFPMDLSISALTSKNEAMQRELVEIQSYIAHRPEASTSIDRRKNKSTDIHQRTSVDDGTN</sequence>
<accession>A0A0D3CFB8</accession>
<organism evidence="2 3">
    <name type="scientific">Brassica oleracea var. oleracea</name>
    <dbReference type="NCBI Taxonomy" id="109376"/>
    <lineage>
        <taxon>Eukaryota</taxon>
        <taxon>Viridiplantae</taxon>
        <taxon>Streptophyta</taxon>
        <taxon>Embryophyta</taxon>
        <taxon>Tracheophyta</taxon>
        <taxon>Spermatophyta</taxon>
        <taxon>Magnoliopsida</taxon>
        <taxon>eudicotyledons</taxon>
        <taxon>Gunneridae</taxon>
        <taxon>Pentapetalae</taxon>
        <taxon>rosids</taxon>
        <taxon>malvids</taxon>
        <taxon>Brassicales</taxon>
        <taxon>Brassicaceae</taxon>
        <taxon>Brassiceae</taxon>
        <taxon>Brassica</taxon>
    </lineage>
</organism>
<dbReference type="Gramene" id="Bo5g069500.1">
    <property type="protein sequence ID" value="Bo5g069500.1"/>
    <property type="gene ID" value="Bo5g069500"/>
</dbReference>
<dbReference type="HOGENOM" id="CLU_984658_0_0_1"/>
<evidence type="ECO:0000313" key="3">
    <source>
        <dbReference type="Proteomes" id="UP000032141"/>
    </source>
</evidence>
<protein>
    <submittedName>
        <fullName evidence="2">Uncharacterized protein</fullName>
    </submittedName>
</protein>
<dbReference type="EnsemblPlants" id="Bo5g069500.1">
    <property type="protein sequence ID" value="Bo5g069500.1"/>
    <property type="gene ID" value="Bo5g069500"/>
</dbReference>
<proteinExistence type="predicted"/>
<evidence type="ECO:0000256" key="1">
    <source>
        <dbReference type="SAM" id="MobiDB-lite"/>
    </source>
</evidence>
<reference evidence="2 3" key="1">
    <citation type="journal article" date="2014" name="Genome Biol.">
        <title>Transcriptome and methylome profiling reveals relics of genome dominance in the mesopolyploid Brassica oleracea.</title>
        <authorList>
            <person name="Parkin I.A."/>
            <person name="Koh C."/>
            <person name="Tang H."/>
            <person name="Robinson S.J."/>
            <person name="Kagale S."/>
            <person name="Clarke W.E."/>
            <person name="Town C.D."/>
            <person name="Nixon J."/>
            <person name="Krishnakumar V."/>
            <person name="Bidwell S.L."/>
            <person name="Denoeud F."/>
            <person name="Belcram H."/>
            <person name="Links M.G."/>
            <person name="Just J."/>
            <person name="Clarke C."/>
            <person name="Bender T."/>
            <person name="Huebert T."/>
            <person name="Mason A.S."/>
            <person name="Pires J.C."/>
            <person name="Barker G."/>
            <person name="Moore J."/>
            <person name="Walley P.G."/>
            <person name="Manoli S."/>
            <person name="Batley J."/>
            <person name="Edwards D."/>
            <person name="Nelson M.N."/>
            <person name="Wang X."/>
            <person name="Paterson A.H."/>
            <person name="King G."/>
            <person name="Bancroft I."/>
            <person name="Chalhoub B."/>
            <person name="Sharpe A.G."/>
        </authorList>
    </citation>
    <scope>NUCLEOTIDE SEQUENCE</scope>
    <source>
        <strain evidence="2 3">cv. TO1000</strain>
    </source>
</reference>
<name>A0A0D3CFB8_BRAOL</name>
<feature type="region of interest" description="Disordered" evidence="1">
    <location>
        <begin position="171"/>
        <end position="192"/>
    </location>
</feature>
<dbReference type="Proteomes" id="UP000032141">
    <property type="component" value="Chromosome C5"/>
</dbReference>
<feature type="region of interest" description="Disordered" evidence="1">
    <location>
        <begin position="257"/>
        <end position="283"/>
    </location>
</feature>
<evidence type="ECO:0000313" key="2">
    <source>
        <dbReference type="EnsemblPlants" id="Bo5g069500.1"/>
    </source>
</evidence>
<keyword evidence="3" id="KW-1185">Reference proteome</keyword>
<reference evidence="2" key="2">
    <citation type="submission" date="2015-03" db="UniProtKB">
        <authorList>
            <consortium name="EnsemblPlants"/>
        </authorList>
    </citation>
    <scope>IDENTIFICATION</scope>
</reference>
<dbReference type="AlphaFoldDB" id="A0A0D3CFB8"/>